<dbReference type="Pfam" id="PF01514">
    <property type="entry name" value="YscJ_FliF"/>
    <property type="match status" value="1"/>
</dbReference>
<dbReference type="Gene3D" id="3.30.300.30">
    <property type="match status" value="1"/>
</dbReference>
<keyword evidence="5 11" id="KW-0812">Transmembrane</keyword>
<dbReference type="InterPro" id="IPR013556">
    <property type="entry name" value="Flag_M-ring_C"/>
</dbReference>
<keyword evidence="14" id="KW-0969">Cilium</keyword>
<dbReference type="InterPro" id="IPR045851">
    <property type="entry name" value="AMP-bd_C_sf"/>
</dbReference>
<feature type="domain" description="Flagellar M-ring N-terminal" evidence="12">
    <location>
        <begin position="78"/>
        <end position="248"/>
    </location>
</feature>
<feature type="compositionally biased region" description="Low complexity" evidence="10">
    <location>
        <begin position="319"/>
        <end position="329"/>
    </location>
</feature>
<dbReference type="Proteomes" id="UP000515297">
    <property type="component" value="Chromosome"/>
</dbReference>
<evidence type="ECO:0000313" key="15">
    <source>
        <dbReference type="Proteomes" id="UP000515297"/>
    </source>
</evidence>
<evidence type="ECO:0000256" key="6">
    <source>
        <dbReference type="ARBA" id="ARBA00022989"/>
    </source>
</evidence>
<dbReference type="PANTHER" id="PTHR30046">
    <property type="entry name" value="FLAGELLAR M-RING PROTEIN"/>
    <property type="match status" value="1"/>
</dbReference>
<evidence type="ECO:0000256" key="9">
    <source>
        <dbReference type="PIRNR" id="PIRNR004862"/>
    </source>
</evidence>
<evidence type="ECO:0000256" key="2">
    <source>
        <dbReference type="ARBA" id="ARBA00004651"/>
    </source>
</evidence>
<feature type="domain" description="Flagellar M-ring C-terminal" evidence="13">
    <location>
        <begin position="276"/>
        <end position="436"/>
    </location>
</feature>
<dbReference type="PANTHER" id="PTHR30046:SF0">
    <property type="entry name" value="FLAGELLAR M-RING PROTEIN"/>
    <property type="match status" value="1"/>
</dbReference>
<dbReference type="InterPro" id="IPR043427">
    <property type="entry name" value="YscJ/FliF"/>
</dbReference>
<evidence type="ECO:0000256" key="11">
    <source>
        <dbReference type="SAM" id="Phobius"/>
    </source>
</evidence>
<keyword evidence="4" id="KW-1003">Cell membrane</keyword>
<keyword evidence="14" id="KW-0966">Cell projection</keyword>
<dbReference type="InterPro" id="IPR000067">
    <property type="entry name" value="FlgMring_FliF"/>
</dbReference>
<evidence type="ECO:0000256" key="1">
    <source>
        <dbReference type="ARBA" id="ARBA00004117"/>
    </source>
</evidence>
<reference evidence="14 15" key="1">
    <citation type="submission" date="2020-08" db="EMBL/GenBank/DDBJ databases">
        <authorList>
            <person name="Liu G."/>
            <person name="Sun C."/>
        </authorList>
    </citation>
    <scope>NUCLEOTIDE SEQUENCE [LARGE SCALE GENOMIC DNA]</scope>
    <source>
        <strain evidence="14 15">OT19</strain>
    </source>
</reference>
<organism evidence="14 15">
    <name type="scientific">Croceicoccus marinus</name>
    <dbReference type="NCBI Taxonomy" id="450378"/>
    <lineage>
        <taxon>Bacteria</taxon>
        <taxon>Pseudomonadati</taxon>
        <taxon>Pseudomonadota</taxon>
        <taxon>Alphaproteobacteria</taxon>
        <taxon>Sphingomonadales</taxon>
        <taxon>Erythrobacteraceae</taxon>
        <taxon>Croceicoccus</taxon>
    </lineage>
</organism>
<proteinExistence type="inferred from homology"/>
<dbReference type="GO" id="GO:0003774">
    <property type="term" value="F:cytoskeletal motor activity"/>
    <property type="evidence" value="ECO:0007669"/>
    <property type="project" value="InterPro"/>
</dbReference>
<comment type="similarity">
    <text evidence="3 9">Belongs to the FliF family.</text>
</comment>
<dbReference type="PIRSF" id="PIRSF004862">
    <property type="entry name" value="FliF"/>
    <property type="match status" value="1"/>
</dbReference>
<accession>A0A7G6VQY4</accession>
<keyword evidence="6 11" id="KW-1133">Transmembrane helix</keyword>
<comment type="function">
    <text evidence="9">The M ring may be actively involved in energy transduction.</text>
</comment>
<evidence type="ECO:0000256" key="10">
    <source>
        <dbReference type="SAM" id="MobiDB-lite"/>
    </source>
</evidence>
<dbReference type="PRINTS" id="PR01009">
    <property type="entry name" value="FLGMRINGFLIF"/>
</dbReference>
<evidence type="ECO:0000256" key="4">
    <source>
        <dbReference type="ARBA" id="ARBA00022475"/>
    </source>
</evidence>
<dbReference type="GO" id="GO:0071973">
    <property type="term" value="P:bacterial-type flagellum-dependent cell motility"/>
    <property type="evidence" value="ECO:0007669"/>
    <property type="project" value="InterPro"/>
</dbReference>
<gene>
    <name evidence="14" type="primary">fliF</name>
    <name evidence="14" type="ORF">H4O24_09030</name>
</gene>
<dbReference type="GO" id="GO:0005886">
    <property type="term" value="C:plasma membrane"/>
    <property type="evidence" value="ECO:0007669"/>
    <property type="project" value="UniProtKB-SubCell"/>
</dbReference>
<dbReference type="RefSeq" id="WP_185883455.1">
    <property type="nucleotide sequence ID" value="NZ_CP060052.1"/>
</dbReference>
<evidence type="ECO:0000259" key="12">
    <source>
        <dbReference type="Pfam" id="PF01514"/>
    </source>
</evidence>
<evidence type="ECO:0000259" key="13">
    <source>
        <dbReference type="Pfam" id="PF08345"/>
    </source>
</evidence>
<dbReference type="AlphaFoldDB" id="A0A7G6VQY4"/>
<evidence type="ECO:0000256" key="7">
    <source>
        <dbReference type="ARBA" id="ARBA00023136"/>
    </source>
</evidence>
<sequence>MADLLPAVPQPHGTQPGLGSRAVSLTAPLFDRSGGPVLTRLRSFAAQEPVQRMMPAFIAVSAVGLAALAWAQLSPAPQRMLYSGLDDAGRAEVTQLLDAQGIGWRIDNATGVLTVDEEDFYRARMLAASNTSLGTPDSSIEMLDSLPLGASKTMEGERLRVARERELQMTIAEIEGVESVRVHLAEAERSAFVRENTPPSASVMVRLARGRQLADSQVRAIVNLVAASVPGMSVDAVRVADQQGRLLSDPVLKTDDRLDLQARIEDKLRTQVSHLLTPMFGEGNFTSEIQAEIDMDEVTRASESYDRNGALRSENVVNSQSSAAGNAAGIPGALSNTPPPAAEAQDRAPEGGEVTQGGTGAPESSASRTWELGREVSVANSAPGGIKRLSVAVALSKEALGEASPQEIENIKTLIGSAVGANTERGDQVTVIARNFEPVEGADDAFYETGWFARLLRIGGAILIALLVVLLGLRPFLKSLRERKEAQVPALQIQQDSGGAAVPEADGKLLAIMDAAARRDDLNRKVGLARELIEEKPDDALAALRDMLKGKPLTRGGDPVPEPS</sequence>
<dbReference type="NCBIfam" id="TIGR00206">
    <property type="entry name" value="fliF"/>
    <property type="match status" value="1"/>
</dbReference>
<feature type="region of interest" description="Disordered" evidence="10">
    <location>
        <begin position="319"/>
        <end position="369"/>
    </location>
</feature>
<evidence type="ECO:0000256" key="3">
    <source>
        <dbReference type="ARBA" id="ARBA00007971"/>
    </source>
</evidence>
<feature type="transmembrane region" description="Helical" evidence="11">
    <location>
        <begin position="451"/>
        <end position="473"/>
    </location>
</feature>
<keyword evidence="7 11" id="KW-0472">Membrane</keyword>
<dbReference type="InterPro" id="IPR006182">
    <property type="entry name" value="FliF_N_dom"/>
</dbReference>
<dbReference type="GO" id="GO:0009431">
    <property type="term" value="C:bacterial-type flagellum basal body, MS ring"/>
    <property type="evidence" value="ECO:0007669"/>
    <property type="project" value="InterPro"/>
</dbReference>
<evidence type="ECO:0000256" key="8">
    <source>
        <dbReference type="ARBA" id="ARBA00023143"/>
    </source>
</evidence>
<dbReference type="Pfam" id="PF08345">
    <property type="entry name" value="YscJ_FliF_C"/>
    <property type="match status" value="1"/>
</dbReference>
<evidence type="ECO:0000256" key="5">
    <source>
        <dbReference type="ARBA" id="ARBA00022692"/>
    </source>
</evidence>
<keyword evidence="8 9" id="KW-0975">Bacterial flagellum</keyword>
<protein>
    <recommendedName>
        <fullName evidence="9">Flagellar M-ring protein</fullName>
    </recommendedName>
</protein>
<keyword evidence="14" id="KW-0282">Flagellum</keyword>
<comment type="subcellular location">
    <subcellularLocation>
        <location evidence="1 9">Bacterial flagellum basal body</location>
    </subcellularLocation>
    <subcellularLocation>
        <location evidence="2">Cell membrane</location>
        <topology evidence="2">Multi-pass membrane protein</topology>
    </subcellularLocation>
</comment>
<dbReference type="EMBL" id="CP060052">
    <property type="protein sequence ID" value="QNE04149.1"/>
    <property type="molecule type" value="Genomic_DNA"/>
</dbReference>
<evidence type="ECO:0000313" key="14">
    <source>
        <dbReference type="EMBL" id="QNE04149.1"/>
    </source>
</evidence>
<name>A0A7G6VQY4_9SPHN</name>